<proteinExistence type="predicted"/>
<protein>
    <submittedName>
        <fullName evidence="2">Na+/H+ antiporter nhaB</fullName>
    </submittedName>
</protein>
<reference evidence="2 3" key="2">
    <citation type="submission" date="2015-01" db="EMBL/GenBank/DDBJ databases">
        <authorList>
            <consortium name="NBRP consortium"/>
            <person name="Sawabe T."/>
            <person name="Meirelles P."/>
            <person name="Feng G."/>
            <person name="Sayaka M."/>
            <person name="Hattori M."/>
            <person name="Ohkuma M."/>
        </authorList>
    </citation>
    <scope>NUCLEOTIDE SEQUENCE [LARGE SCALE GENOMIC DNA]</scope>
    <source>
        <strain evidence="3">JCM 19231</strain>
    </source>
</reference>
<keyword evidence="1" id="KW-0812">Transmembrane</keyword>
<sequence>MPLSLGNAFIKNFLGKAPDWYKVAIIAFLIINYCVLFCRPLRCGLATSC</sequence>
<dbReference type="AlphaFoldDB" id="A0A0B8NX92"/>
<keyword evidence="1" id="KW-1133">Transmembrane helix</keyword>
<organism evidence="2 3">
    <name type="scientific">Vibrio ishigakensis</name>
    <dbReference type="NCBI Taxonomy" id="1481914"/>
    <lineage>
        <taxon>Bacteria</taxon>
        <taxon>Pseudomonadati</taxon>
        <taxon>Pseudomonadota</taxon>
        <taxon>Gammaproteobacteria</taxon>
        <taxon>Vibrionales</taxon>
        <taxon>Vibrionaceae</taxon>
        <taxon>Vibrio</taxon>
    </lineage>
</organism>
<comment type="caution">
    <text evidence="2">The sequence shown here is derived from an EMBL/GenBank/DDBJ whole genome shotgun (WGS) entry which is preliminary data.</text>
</comment>
<dbReference type="GO" id="GO:0016020">
    <property type="term" value="C:membrane"/>
    <property type="evidence" value="ECO:0007669"/>
    <property type="project" value="InterPro"/>
</dbReference>
<evidence type="ECO:0000313" key="2">
    <source>
        <dbReference type="EMBL" id="GAM55723.1"/>
    </source>
</evidence>
<dbReference type="GO" id="GO:0015385">
    <property type="term" value="F:sodium:proton antiporter activity"/>
    <property type="evidence" value="ECO:0007669"/>
    <property type="project" value="InterPro"/>
</dbReference>
<dbReference type="Proteomes" id="UP000031671">
    <property type="component" value="Unassembled WGS sequence"/>
</dbReference>
<dbReference type="InterPro" id="IPR004671">
    <property type="entry name" value="Na+/H+_antiporter_NhaB"/>
</dbReference>
<dbReference type="Pfam" id="PF06450">
    <property type="entry name" value="NhaB"/>
    <property type="match status" value="1"/>
</dbReference>
<evidence type="ECO:0000313" key="3">
    <source>
        <dbReference type="Proteomes" id="UP000031671"/>
    </source>
</evidence>
<accession>A0A0B8NX92</accession>
<gene>
    <name evidence="2" type="ORF">JCM19231_787</name>
</gene>
<name>A0A0B8NX92_9VIBR</name>
<keyword evidence="1" id="KW-0472">Membrane</keyword>
<reference evidence="2 3" key="1">
    <citation type="submission" date="2015-01" db="EMBL/GenBank/DDBJ databases">
        <title>Vibrio sp. C1 JCM 19231 whole genome shotgun sequence.</title>
        <authorList>
            <person name="Sawabe T."/>
            <person name="Meirelles P."/>
            <person name="Feng G."/>
            <person name="Sayaka M."/>
            <person name="Hattori M."/>
            <person name="Ohkuma M."/>
        </authorList>
    </citation>
    <scope>NUCLEOTIDE SEQUENCE [LARGE SCALE GENOMIC DNA]</scope>
    <source>
        <strain evidence="3">JCM 19231</strain>
    </source>
</reference>
<keyword evidence="3" id="KW-1185">Reference proteome</keyword>
<feature type="transmembrane region" description="Helical" evidence="1">
    <location>
        <begin position="20"/>
        <end position="38"/>
    </location>
</feature>
<evidence type="ECO:0000256" key="1">
    <source>
        <dbReference type="SAM" id="Phobius"/>
    </source>
</evidence>
<dbReference type="EMBL" id="BBRZ01000017">
    <property type="protein sequence ID" value="GAM55723.1"/>
    <property type="molecule type" value="Genomic_DNA"/>
</dbReference>